<dbReference type="OrthoDB" id="5592268at2759"/>
<protein>
    <recommendedName>
        <fullName evidence="3">Retrovirus-related Pol polyprotein from transposon</fullName>
    </recommendedName>
</protein>
<sequence length="122" mass="13862">MRNAATQYSPAELLYGTKIATPTTWTPPPDVVNMDIAVNERIEAIKSDLPALRANGLQNSKASKEREIVRYNRNVQSSEFREGELVLKKVEQPQSKLEQLWEGPYRVTRKLNLGTYIISDSQ</sequence>
<accession>A0A1R1PGT3</accession>
<feature type="non-terminal residue" evidence="1">
    <location>
        <position position="122"/>
    </location>
</feature>
<evidence type="ECO:0000313" key="1">
    <source>
        <dbReference type="EMBL" id="OMH80147.1"/>
    </source>
</evidence>
<gene>
    <name evidence="1" type="ORF">AX774_g6422</name>
</gene>
<comment type="caution">
    <text evidence="1">The sequence shown here is derived from an EMBL/GenBank/DDBJ whole genome shotgun (WGS) entry which is preliminary data.</text>
</comment>
<evidence type="ECO:0008006" key="3">
    <source>
        <dbReference type="Google" id="ProtNLM"/>
    </source>
</evidence>
<reference evidence="2" key="1">
    <citation type="submission" date="2017-01" db="EMBL/GenBank/DDBJ databases">
        <authorList>
            <person name="Wang Y."/>
            <person name="White M."/>
            <person name="Kvist S."/>
            <person name="Moncalvo J.-M."/>
        </authorList>
    </citation>
    <scope>NUCLEOTIDE SEQUENCE [LARGE SCALE GENOMIC DNA]</scope>
    <source>
        <strain evidence="2">COL-18-3</strain>
    </source>
</reference>
<dbReference type="AlphaFoldDB" id="A0A1R1PGT3"/>
<evidence type="ECO:0000313" key="2">
    <source>
        <dbReference type="Proteomes" id="UP000188320"/>
    </source>
</evidence>
<organism evidence="1 2">
    <name type="scientific">Zancudomyces culisetae</name>
    <name type="common">Gut fungus</name>
    <name type="synonym">Smittium culisetae</name>
    <dbReference type="NCBI Taxonomy" id="1213189"/>
    <lineage>
        <taxon>Eukaryota</taxon>
        <taxon>Fungi</taxon>
        <taxon>Fungi incertae sedis</taxon>
        <taxon>Zoopagomycota</taxon>
        <taxon>Kickxellomycotina</taxon>
        <taxon>Harpellomycetes</taxon>
        <taxon>Harpellales</taxon>
        <taxon>Legeriomycetaceae</taxon>
        <taxon>Zancudomyces</taxon>
    </lineage>
</organism>
<keyword evidence="2" id="KW-1185">Reference proteome</keyword>
<name>A0A1R1PGT3_ZANCU</name>
<dbReference type="EMBL" id="LSSK01001294">
    <property type="protein sequence ID" value="OMH80147.1"/>
    <property type="molecule type" value="Genomic_DNA"/>
</dbReference>
<proteinExistence type="predicted"/>
<dbReference type="Proteomes" id="UP000188320">
    <property type="component" value="Unassembled WGS sequence"/>
</dbReference>